<name>A0AA47AB63_9FIRM</name>
<dbReference type="Gene3D" id="3.40.50.1000">
    <property type="entry name" value="HAD superfamily/HAD-like"/>
    <property type="match status" value="2"/>
</dbReference>
<keyword evidence="1" id="KW-0378">Hydrolase</keyword>
<dbReference type="KEGG" id="vrg:OKW85_00980"/>
<evidence type="ECO:0000313" key="2">
    <source>
        <dbReference type="Proteomes" id="UP001164244"/>
    </source>
</evidence>
<reference evidence="1" key="1">
    <citation type="submission" date="2022-11" db="EMBL/GenBank/DDBJ databases">
        <title>Complete genome sequence of Veillonella rogosae KCOM 3468 isolated from human Subgingival dental plaque of Chronic peridontitis Lesion.</title>
        <authorList>
            <person name="Park S.-N."/>
            <person name="Lim Y.K."/>
            <person name="Kook J.-K."/>
        </authorList>
    </citation>
    <scope>NUCLEOTIDE SEQUENCE</scope>
    <source>
        <strain evidence="1">KCOM 3468</strain>
    </source>
</reference>
<dbReference type="InterPro" id="IPR023214">
    <property type="entry name" value="HAD_sf"/>
</dbReference>
<dbReference type="AlphaFoldDB" id="A0AA47AB63"/>
<dbReference type="GO" id="GO:0000287">
    <property type="term" value="F:magnesium ion binding"/>
    <property type="evidence" value="ECO:0007669"/>
    <property type="project" value="TreeGrafter"/>
</dbReference>
<dbReference type="SUPFAM" id="SSF56784">
    <property type="entry name" value="HAD-like"/>
    <property type="match status" value="1"/>
</dbReference>
<evidence type="ECO:0000313" key="1">
    <source>
        <dbReference type="EMBL" id="UZG51213.1"/>
    </source>
</evidence>
<dbReference type="Gene3D" id="3.30.1240.10">
    <property type="match status" value="2"/>
</dbReference>
<dbReference type="Proteomes" id="UP001164244">
    <property type="component" value="Chromosome"/>
</dbReference>
<dbReference type="EMBL" id="CP110418">
    <property type="protein sequence ID" value="UZG51213.1"/>
    <property type="molecule type" value="Genomic_DNA"/>
</dbReference>
<dbReference type="PROSITE" id="PS01229">
    <property type="entry name" value="COF_2"/>
    <property type="match status" value="1"/>
</dbReference>
<organism evidence="1 2">
    <name type="scientific">Veillonella rogosae</name>
    <dbReference type="NCBI Taxonomy" id="423477"/>
    <lineage>
        <taxon>Bacteria</taxon>
        <taxon>Bacillati</taxon>
        <taxon>Bacillota</taxon>
        <taxon>Negativicutes</taxon>
        <taxon>Veillonellales</taxon>
        <taxon>Veillonellaceae</taxon>
        <taxon>Veillonella</taxon>
    </lineage>
</organism>
<gene>
    <name evidence="1" type="ORF">OKW85_00980</name>
</gene>
<dbReference type="RefSeq" id="WP_265138368.1">
    <property type="nucleotide sequence ID" value="NZ_CP110418.1"/>
</dbReference>
<proteinExistence type="predicted"/>
<dbReference type="Pfam" id="PF08282">
    <property type="entry name" value="Hydrolase_3"/>
    <property type="match status" value="2"/>
</dbReference>
<dbReference type="PANTHER" id="PTHR10000:SF8">
    <property type="entry name" value="HAD SUPERFAMILY HYDROLASE-LIKE, TYPE 3"/>
    <property type="match status" value="1"/>
</dbReference>
<dbReference type="PROSITE" id="PS01228">
    <property type="entry name" value="COF_1"/>
    <property type="match status" value="1"/>
</dbReference>
<accession>A0AA47AB63</accession>
<dbReference type="InterPro" id="IPR036412">
    <property type="entry name" value="HAD-like_sf"/>
</dbReference>
<dbReference type="GO" id="GO:0005829">
    <property type="term" value="C:cytosol"/>
    <property type="evidence" value="ECO:0007669"/>
    <property type="project" value="TreeGrafter"/>
</dbReference>
<dbReference type="GO" id="GO:0016791">
    <property type="term" value="F:phosphatase activity"/>
    <property type="evidence" value="ECO:0007669"/>
    <property type="project" value="TreeGrafter"/>
</dbReference>
<dbReference type="PANTHER" id="PTHR10000">
    <property type="entry name" value="PHOSPHOSERINE PHOSPHATASE"/>
    <property type="match status" value="1"/>
</dbReference>
<sequence length="392" mass="43814">MSSTETLEIKNYIGLTSDKPIRFIASDVDGTLVNDAKAIPDEAVEAIRAARESGIRVAIASGRAWNEMNDVIEKLPCLRYFMCTNGAYVMDKDENRSLFHVNFDKEQALYLLRKLLTYGVYVEAYVKDQIFGMYPPSRCITPERLSSCASECKSLNTKGSVGLMDNHLPSSMNYAQLGVTGEDLPSVKKEHLPGETHEYYALAESDEAAKASMSECEVEQSNFFFRPNIRPFILATRTMVCDLIAHMEALDEGPEKIQIFYGDEPMRQRILQDLRDEYQGLSHDGTGRERFYDVLLSSEGNLEFVLPHTTKGTAVEALAKHWGFSPDEVMTLGDSENDLSMLRFAGAGVAMGNAKPNIKEAARYETTDNNHQGVAKAIYSAIEHNNELNRKS</sequence>
<protein>
    <submittedName>
        <fullName evidence="1">HAD family hydrolase</fullName>
    </submittedName>
</protein>